<proteinExistence type="predicted"/>
<dbReference type="Gene3D" id="3.10.620.30">
    <property type="match status" value="1"/>
</dbReference>
<protein>
    <recommendedName>
        <fullName evidence="3">Transglutaminase-like domain-containing protein</fullName>
    </recommendedName>
</protein>
<evidence type="ECO:0008006" key="3">
    <source>
        <dbReference type="Google" id="ProtNLM"/>
    </source>
</evidence>
<sequence>MKESKDKFVKSETFTKAELLLIRKLNTPAKVQDFLNKLPFNFEEDAKGEHRDTIKSPLRVLRTGSAHCMEGAILGAYILSTHGYPPLIMYHLPTNDDFAHVVTLFKQDGLWGALSKTNHSVLRYREPVYKSIRELTMSYFHEYFIASGKKTLRQYSKPLNLNIFKNKNWPTSSVDLWYIDEKLDSIKHYDVAPKKVIKNFRKADKIELEVVKIVEYKK</sequence>
<organism evidence="1 2">
    <name type="scientific">Candidatus Nomurabacteria bacterium GW2011_GWA2_40_9</name>
    <dbReference type="NCBI Taxonomy" id="1618734"/>
    <lineage>
        <taxon>Bacteria</taxon>
        <taxon>Candidatus Nomuraibacteriota</taxon>
    </lineage>
</organism>
<evidence type="ECO:0000313" key="1">
    <source>
        <dbReference type="EMBL" id="KKR78940.1"/>
    </source>
</evidence>
<evidence type="ECO:0000313" key="2">
    <source>
        <dbReference type="Proteomes" id="UP000034749"/>
    </source>
</evidence>
<dbReference type="Proteomes" id="UP000034749">
    <property type="component" value="Unassembled WGS sequence"/>
</dbReference>
<dbReference type="EMBL" id="LBZW01000021">
    <property type="protein sequence ID" value="KKR78940.1"/>
    <property type="molecule type" value="Genomic_DNA"/>
</dbReference>
<reference evidence="1 2" key="1">
    <citation type="journal article" date="2015" name="Nature">
        <title>rRNA introns, odd ribosomes, and small enigmatic genomes across a large radiation of phyla.</title>
        <authorList>
            <person name="Brown C.T."/>
            <person name="Hug L.A."/>
            <person name="Thomas B.C."/>
            <person name="Sharon I."/>
            <person name="Castelle C.J."/>
            <person name="Singh A."/>
            <person name="Wilkins M.J."/>
            <person name="Williams K.H."/>
            <person name="Banfield J.F."/>
        </authorList>
    </citation>
    <scope>NUCLEOTIDE SEQUENCE [LARGE SCALE GENOMIC DNA]</scope>
</reference>
<dbReference type="AlphaFoldDB" id="A0A0G0W3Y9"/>
<gene>
    <name evidence="1" type="ORF">UU24_C0021G0009</name>
</gene>
<name>A0A0G0W3Y9_9BACT</name>
<accession>A0A0G0W3Y9</accession>
<comment type="caution">
    <text evidence="1">The sequence shown here is derived from an EMBL/GenBank/DDBJ whole genome shotgun (WGS) entry which is preliminary data.</text>
</comment>